<feature type="region of interest" description="Disordered" evidence="2">
    <location>
        <begin position="1633"/>
        <end position="1689"/>
    </location>
</feature>
<dbReference type="GeneTree" id="ENSGT00950000182870"/>
<dbReference type="RefSeq" id="XP_051239035.1">
    <property type="nucleotide sequence ID" value="XM_051383075.1"/>
</dbReference>
<dbReference type="InterPro" id="IPR051235">
    <property type="entry name" value="CEP152/SHC-Transforming"/>
</dbReference>
<feature type="compositionally biased region" description="Polar residues" evidence="2">
    <location>
        <begin position="1507"/>
        <end position="1520"/>
    </location>
</feature>
<feature type="region of interest" description="Disordered" evidence="2">
    <location>
        <begin position="1440"/>
        <end position="1591"/>
    </location>
</feature>
<name>A0A8C4GN09_DICLA</name>
<dbReference type="PANTHER" id="PTHR10337">
    <property type="entry name" value="SHC TRANSFORMING PROTEIN"/>
    <property type="match status" value="1"/>
</dbReference>
<feature type="compositionally biased region" description="Basic and acidic residues" evidence="2">
    <location>
        <begin position="1476"/>
        <end position="1489"/>
    </location>
</feature>
<feature type="coiled-coil region" evidence="1">
    <location>
        <begin position="1055"/>
        <end position="1131"/>
    </location>
</feature>
<feature type="domain" description="CEP152 CEP63 binding coiled coil" evidence="3">
    <location>
        <begin position="1312"/>
        <end position="1362"/>
    </location>
</feature>
<protein>
    <submittedName>
        <fullName evidence="4">Centrosomal protein 152</fullName>
    </submittedName>
</protein>
<feature type="compositionally biased region" description="Low complexity" evidence="2">
    <location>
        <begin position="111"/>
        <end position="122"/>
    </location>
</feature>
<dbReference type="Pfam" id="PF25770">
    <property type="entry name" value="CC_CEP63-bind_CEP152"/>
    <property type="match status" value="1"/>
</dbReference>
<feature type="compositionally biased region" description="Polar residues" evidence="2">
    <location>
        <begin position="124"/>
        <end position="154"/>
    </location>
</feature>
<evidence type="ECO:0000256" key="1">
    <source>
        <dbReference type="SAM" id="Coils"/>
    </source>
</evidence>
<feature type="coiled-coil region" evidence="1">
    <location>
        <begin position="258"/>
        <end position="334"/>
    </location>
</feature>
<feature type="compositionally biased region" description="Polar residues" evidence="2">
    <location>
        <begin position="55"/>
        <end position="74"/>
    </location>
</feature>
<dbReference type="CTD" id="22995"/>
<evidence type="ECO:0000256" key="2">
    <source>
        <dbReference type="SAM" id="MobiDB-lite"/>
    </source>
</evidence>
<dbReference type="OMA" id="CQSGHTS"/>
<sequence length="1689" mass="194955">MSIDFDSAALQTQHDEEEYDQEDYAREQELQKLLTDLPDDMLEDSRDSSPELEYSTCSNKNTGNSPQSTWTPQWSAHPRPTSHEQNYEADYDQRSHDEYAYEDAAAQINGHQSHPQSQHLPHAWNQQSQDPQYTQGDYTYTSMGTEKSTETNDFSADEYESKPLSQGTNHAVVYNGGGGCRDNQNYGDHNNARNHFQDLKTGPGVRVVDQYKASYNPHHPAHQPKMFNSQVALQEGQLNHLQREFLDSTQQTADREQLAQLQILNKAQQRQIEDLEQKLEDSRRNMRYVEHQFAIVKDEKDGLAVSLKESSRLVEEAKEREVQMQNKLKAMEQHVKVLIDRDQENTKKQRVAEAAVDSMKQQMLELCRSDTLSRTREQHDRDLTVIKEQHDAALLILQQKLDSTSQALTEQIEVSQRLGEQVKKLEHQREEEQLERARVVNTLTQRLEESQQQCAKLLQTSSVQEMTQMQIKLQQALSAKALSENMSKVLQEDMSDLKEQISLYESAVKHGVIALDLSSDWENQMSESCVDLGLKKTNRKNGLLHSTALTHLSDSKLPKDEALRLLRVEMQRCLSSLKGKRQKISQLQEELQLCQGQVNELQTQLDEAKLSSSVRQTSQMKHLDITGESQKEFMRLQEDKRLLQEQVEALEKKNKELKLSEEKVRSANFELCSKMREMIQELDQEKQEASERSERIHQQYRDDVVNQIRTELMLENDALVEQLTAQHQKQFQQLEIQLSEANDKMLAVQECYISVCKEKDMLEERMRNREKEEALIRENEQNMREESGTAVEKVKAELEAQHQASINQLKALWSKEKETEIQLQVNSHVASAKAAWKEELQKMEKTWDQRLKEARREKYRETAETACQADETEASSVTVSVEELESRLRAQKQQLQLDADKVKRKAVEEARKQTQRELHEKHLEDMAKQVEGAVTRAYHRWIEDLTSLPEYQAALQTEREKWEELQEQCTEQQVSQALREAEGQWHKKQKNQQEEQSSGNQRVEELQEEVATLQTRLEQVRREQAALLKAELAGARAVWNRDKQQEISAIQVRSEQVYQTKLQEQRRKLEQALQQAREDADLQKKEMLLQMEARLQQTLGAREEEWRCQHAEKEQAQIQQMRDEIRAEIQTGLAEVQAYLLRDPKTDQQGTKDIRRTSGATSEDTITHLIQTSCKDIANRAVSQAKKEWKKISEERLTRVLKETQQQHEREIDKMQSCLSQRKEQACCRKECTETVSKLQKKNQELQRHLEKACRHLQHRVREHKTVMQHLKDEHERSLQKAKEEHLQQLEEVKRAKESSGSDHQQSLQQGLEEMKQQYLMTVEKIRGDMLRYLQESRERAAEMIRMEVQRERQDTARKMRRYYLTCLQELLEDGGKTTGRAEKKIMNAASKLAAMAKVLETPIKSKSGKNYSLQSCFTAVSTADCAPGVHAGFSKNLPALTELPDTWPEDRSLRGKTSADSEQKETAAGRTKPLRHQDICSSGKKEASVDAGLKPQTAAHTHLRSNKPSQHVASPSQVDCVSVSARSKSRELYLQGADSSKANNRPDSERQNKPFVLIQEAPVRDEKRTDWSMTSSDSDMGFQVSRHSYSGRKVEPVKPFSISAASTSDLGEFGGLTPDLSDMTVYNEIAKKTPHTQTLNHAKVNTHREPTPGSEAEKQHGVCSRPLFSELRQRQQDSGFDSPFYQQK</sequence>
<organism evidence="4 5">
    <name type="scientific">Dicentrarchus labrax</name>
    <name type="common">European seabass</name>
    <name type="synonym">Morone labrax</name>
    <dbReference type="NCBI Taxonomy" id="13489"/>
    <lineage>
        <taxon>Eukaryota</taxon>
        <taxon>Metazoa</taxon>
        <taxon>Chordata</taxon>
        <taxon>Craniata</taxon>
        <taxon>Vertebrata</taxon>
        <taxon>Euteleostomi</taxon>
        <taxon>Actinopterygii</taxon>
        <taxon>Neopterygii</taxon>
        <taxon>Teleostei</taxon>
        <taxon>Neoteleostei</taxon>
        <taxon>Acanthomorphata</taxon>
        <taxon>Eupercaria</taxon>
        <taxon>Moronidae</taxon>
        <taxon>Dicentrarchus</taxon>
    </lineage>
</organism>
<gene>
    <name evidence="4" type="primary">cep152</name>
</gene>
<feature type="compositionally biased region" description="Basic and acidic residues" evidence="2">
    <location>
        <begin position="1449"/>
        <end position="1468"/>
    </location>
</feature>
<evidence type="ECO:0000313" key="5">
    <source>
        <dbReference type="Proteomes" id="UP000694389"/>
    </source>
</evidence>
<accession>A0A8C4GN09</accession>
<dbReference type="OrthoDB" id="10064205at2759"/>
<dbReference type="GeneID" id="127353648"/>
<feature type="compositionally biased region" description="Polar residues" evidence="2">
    <location>
        <begin position="1677"/>
        <end position="1689"/>
    </location>
</feature>
<feature type="compositionally biased region" description="Basic and acidic residues" evidence="2">
    <location>
        <begin position="1647"/>
        <end position="1661"/>
    </location>
</feature>
<dbReference type="Ensembl" id="ENSDLAT00005020921.2">
    <property type="protein sequence ID" value="ENSDLAP00005019462.2"/>
    <property type="gene ID" value="ENSDLAG00005009178.2"/>
</dbReference>
<feature type="region of interest" description="Disordered" evidence="2">
    <location>
        <begin position="109"/>
        <end position="176"/>
    </location>
</feature>
<feature type="compositionally biased region" description="Low complexity" evidence="2">
    <location>
        <begin position="1572"/>
        <end position="1581"/>
    </location>
</feature>
<keyword evidence="1" id="KW-0175">Coiled coil</keyword>
<dbReference type="GO" id="GO:0007099">
    <property type="term" value="P:centriole replication"/>
    <property type="evidence" value="ECO:0007669"/>
    <property type="project" value="TreeGrafter"/>
</dbReference>
<dbReference type="GO" id="GO:0005813">
    <property type="term" value="C:centrosome"/>
    <property type="evidence" value="ECO:0007669"/>
    <property type="project" value="TreeGrafter"/>
</dbReference>
<feature type="coiled-coil region" evidence="1">
    <location>
        <begin position="415"/>
        <end position="460"/>
    </location>
</feature>
<keyword evidence="5" id="KW-1185">Reference proteome</keyword>
<evidence type="ECO:0000259" key="3">
    <source>
        <dbReference type="Pfam" id="PF25770"/>
    </source>
</evidence>
<dbReference type="Proteomes" id="UP000694389">
    <property type="component" value="Unassembled WGS sequence"/>
</dbReference>
<dbReference type="InterPro" id="IPR057664">
    <property type="entry name" value="CEP152_PLK4_bind"/>
</dbReference>
<feature type="coiled-coil region" evidence="1">
    <location>
        <begin position="1194"/>
        <end position="1299"/>
    </location>
</feature>
<feature type="region of interest" description="Disordered" evidence="2">
    <location>
        <begin position="1"/>
        <end position="88"/>
    </location>
</feature>
<feature type="coiled-coil region" evidence="1">
    <location>
        <begin position="881"/>
        <end position="924"/>
    </location>
</feature>
<reference evidence="4" key="1">
    <citation type="submission" date="2025-08" db="UniProtKB">
        <authorList>
            <consortium name="Ensembl"/>
        </authorList>
    </citation>
    <scope>IDENTIFICATION</scope>
</reference>
<reference evidence="4" key="2">
    <citation type="submission" date="2025-09" db="UniProtKB">
        <authorList>
            <consortium name="Ensembl"/>
        </authorList>
    </citation>
    <scope>IDENTIFICATION</scope>
</reference>
<dbReference type="Pfam" id="PF25769">
    <property type="entry name" value="PLK4_bind_CEP152"/>
    <property type="match status" value="1"/>
</dbReference>
<proteinExistence type="predicted"/>
<dbReference type="PANTHER" id="PTHR10337:SF6">
    <property type="entry name" value="CENTROSOMAL PROTEIN OF 152 KDA"/>
    <property type="match status" value="1"/>
</dbReference>
<dbReference type="InterPro" id="IPR057659">
    <property type="entry name" value="CEP152_CC"/>
</dbReference>
<feature type="coiled-coil region" evidence="1">
    <location>
        <begin position="724"/>
        <end position="782"/>
    </location>
</feature>
<feature type="coiled-coil region" evidence="1">
    <location>
        <begin position="570"/>
        <end position="699"/>
    </location>
</feature>
<feature type="region of interest" description="Disordered" evidence="2">
    <location>
        <begin position="976"/>
        <end position="1006"/>
    </location>
</feature>
<evidence type="ECO:0000313" key="4">
    <source>
        <dbReference type="Ensembl" id="ENSDLAP00005019462.2"/>
    </source>
</evidence>